<feature type="region of interest" description="Disordered" evidence="1">
    <location>
        <begin position="1"/>
        <end position="45"/>
    </location>
</feature>
<name>A0A7S2DE99_9EUKA</name>
<dbReference type="EMBL" id="HBGU01029043">
    <property type="protein sequence ID" value="CAD9450053.1"/>
    <property type="molecule type" value="Transcribed_RNA"/>
</dbReference>
<evidence type="ECO:0000313" key="2">
    <source>
        <dbReference type="EMBL" id="CAD9450053.1"/>
    </source>
</evidence>
<gene>
    <name evidence="2" type="ORF">CBRE1094_LOCUS15785</name>
</gene>
<feature type="region of interest" description="Disordered" evidence="1">
    <location>
        <begin position="60"/>
        <end position="108"/>
    </location>
</feature>
<accession>A0A7S2DE99</accession>
<protein>
    <submittedName>
        <fullName evidence="2">Uncharacterized protein</fullName>
    </submittedName>
</protein>
<proteinExistence type="predicted"/>
<evidence type="ECO:0000256" key="1">
    <source>
        <dbReference type="SAM" id="MobiDB-lite"/>
    </source>
</evidence>
<dbReference type="AlphaFoldDB" id="A0A7S2DE99"/>
<sequence>MHANACDAAARPPLGRPMCRGRRLARSTHAPQTGERATAVRGGGARVQRAAQRLLQPGRPLRQLPERSAAAGRRVLHEPVRLTRAASAGGEEPRDGDSGRGSALTHRGLRAVAVSGESGARWATCKG</sequence>
<reference evidence="2" key="1">
    <citation type="submission" date="2021-01" db="EMBL/GenBank/DDBJ databases">
        <authorList>
            <person name="Corre E."/>
            <person name="Pelletier E."/>
            <person name="Niang G."/>
            <person name="Scheremetjew M."/>
            <person name="Finn R."/>
            <person name="Kale V."/>
            <person name="Holt S."/>
            <person name="Cochrane G."/>
            <person name="Meng A."/>
            <person name="Brown T."/>
            <person name="Cohen L."/>
        </authorList>
    </citation>
    <scope>NUCLEOTIDE SEQUENCE</scope>
    <source>
        <strain evidence="2">UTEX LB 985</strain>
    </source>
</reference>
<organism evidence="2">
    <name type="scientific">Haptolina brevifila</name>
    <dbReference type="NCBI Taxonomy" id="156173"/>
    <lineage>
        <taxon>Eukaryota</taxon>
        <taxon>Haptista</taxon>
        <taxon>Haptophyta</taxon>
        <taxon>Prymnesiophyceae</taxon>
        <taxon>Prymnesiales</taxon>
        <taxon>Prymnesiaceae</taxon>
        <taxon>Haptolina</taxon>
    </lineage>
</organism>